<keyword evidence="7" id="KW-0479">Metal-binding</keyword>
<comment type="catalytic activity">
    <reaction evidence="16">
        <text>[E2 ubiquitin-conjugating enzyme]-S-ubiquitinyl-L-cysteine + [acceptor protein]-L-cysteine = [E2 ubiquitin-conjugating enzyme]-L-cysteine + [acceptor protein]-S-ubiquitinyl-L-cysteine.</text>
        <dbReference type="EC" id="2.3.2.36"/>
    </reaction>
</comment>
<gene>
    <name evidence="21" type="ORF">LSTR_LSTR000606</name>
</gene>
<dbReference type="AlphaFoldDB" id="A0A482XG11"/>
<evidence type="ECO:0000256" key="11">
    <source>
        <dbReference type="ARBA" id="ARBA00022927"/>
    </source>
</evidence>
<evidence type="ECO:0000256" key="18">
    <source>
        <dbReference type="ARBA" id="ARBA00034543"/>
    </source>
</evidence>
<dbReference type="Pfam" id="PF04757">
    <property type="entry name" value="Pex2_Pex12"/>
    <property type="match status" value="1"/>
</dbReference>
<dbReference type="STRING" id="195883.A0A482XG11"/>
<dbReference type="Gene3D" id="3.30.40.10">
    <property type="entry name" value="Zinc/RING finger domain, C3HC4 (zinc finger)"/>
    <property type="match status" value="1"/>
</dbReference>
<evidence type="ECO:0000256" key="17">
    <source>
        <dbReference type="ARBA" id="ARBA00034523"/>
    </source>
</evidence>
<dbReference type="InterPro" id="IPR045859">
    <property type="entry name" value="RING-HC_PEX2"/>
</dbReference>
<dbReference type="EC" id="2.3.2.36" evidence="17"/>
<keyword evidence="11" id="KW-0653">Protein transport</keyword>
<dbReference type="InterPro" id="IPR018957">
    <property type="entry name" value="Znf_C3HC4_RING-type"/>
</dbReference>
<dbReference type="SUPFAM" id="SSF57850">
    <property type="entry name" value="RING/U-box"/>
    <property type="match status" value="1"/>
</dbReference>
<evidence type="ECO:0000256" key="16">
    <source>
        <dbReference type="ARBA" id="ARBA00034438"/>
    </source>
</evidence>
<evidence type="ECO:0000256" key="19">
    <source>
        <dbReference type="PROSITE-ProRule" id="PRU00175"/>
    </source>
</evidence>
<comment type="similarity">
    <text evidence="3">Belongs to the pex2/pex10/pex12 family.</text>
</comment>
<keyword evidence="9" id="KW-0833">Ubl conjugation pathway</keyword>
<dbReference type="InterPro" id="IPR006845">
    <property type="entry name" value="Pex_N"/>
</dbReference>
<dbReference type="GO" id="GO:0016558">
    <property type="term" value="P:protein import into peroxisome matrix"/>
    <property type="evidence" value="ECO:0007669"/>
    <property type="project" value="InterPro"/>
</dbReference>
<evidence type="ECO:0000256" key="8">
    <source>
        <dbReference type="ARBA" id="ARBA00022771"/>
    </source>
</evidence>
<dbReference type="Proteomes" id="UP000291343">
    <property type="component" value="Unassembled WGS sequence"/>
</dbReference>
<evidence type="ECO:0000256" key="6">
    <source>
        <dbReference type="ARBA" id="ARBA00022692"/>
    </source>
</evidence>
<evidence type="ECO:0000259" key="20">
    <source>
        <dbReference type="PROSITE" id="PS50089"/>
    </source>
</evidence>
<dbReference type="InterPro" id="IPR001841">
    <property type="entry name" value="Znf_RING"/>
</dbReference>
<dbReference type="GO" id="GO:0005778">
    <property type="term" value="C:peroxisomal membrane"/>
    <property type="evidence" value="ECO:0007669"/>
    <property type="project" value="UniProtKB-SubCell"/>
</dbReference>
<comment type="subcellular location">
    <subcellularLocation>
        <location evidence="1">Peroxisome membrane</location>
        <topology evidence="1">Multi-pass membrane protein</topology>
    </subcellularLocation>
</comment>
<evidence type="ECO:0000256" key="5">
    <source>
        <dbReference type="ARBA" id="ARBA00022679"/>
    </source>
</evidence>
<evidence type="ECO:0000256" key="2">
    <source>
        <dbReference type="ARBA" id="ARBA00004906"/>
    </source>
</evidence>
<keyword evidence="5" id="KW-0808">Transferase</keyword>
<evidence type="ECO:0000313" key="21">
    <source>
        <dbReference type="EMBL" id="RZF44654.1"/>
    </source>
</evidence>
<proteinExistence type="inferred from homology"/>
<evidence type="ECO:0000256" key="15">
    <source>
        <dbReference type="ARBA" id="ARBA00032511"/>
    </source>
</evidence>
<comment type="pathway">
    <text evidence="2">Protein modification; protein ubiquitination.</text>
</comment>
<keyword evidence="13" id="KW-0472">Membrane</keyword>
<dbReference type="PANTHER" id="PTHR48178">
    <property type="entry name" value="PEROXISOME BIOGENESIS FACTOR 2"/>
    <property type="match status" value="1"/>
</dbReference>
<sequence length="292" mass="33591">MKKAARVTLLDASDLDDETHRVLKDQLSKATKFLPTNVLVKWDAEIDAILRLAIWRLSVCNHNATFGQQLLNISYGTDLSKTKARLLVISTVFCSYFKSKISNMTIRSSPHVCSEDDTARLYHVLEHLKRALTVMETMICVASFLNLIVFLREGKYPTLIDRVLGLEPVVGSSKSRSIGYRYMTRELLWHGFMELITFTLPLVNFRFFKRKLFSLIYTDRNTVKSSKFNGSRFELTLKTRCAICQQVPIRPHHISCRHVFCYYCIQSNYCADQNFECPECGQLVNGEIKSCC</sequence>
<keyword evidence="6" id="KW-0812">Transmembrane</keyword>
<dbReference type="PROSITE" id="PS00518">
    <property type="entry name" value="ZF_RING_1"/>
    <property type="match status" value="1"/>
</dbReference>
<accession>A0A482XG11</accession>
<evidence type="ECO:0000313" key="22">
    <source>
        <dbReference type="Proteomes" id="UP000291343"/>
    </source>
</evidence>
<evidence type="ECO:0000256" key="10">
    <source>
        <dbReference type="ARBA" id="ARBA00022833"/>
    </source>
</evidence>
<evidence type="ECO:0000256" key="3">
    <source>
        <dbReference type="ARBA" id="ARBA00008704"/>
    </source>
</evidence>
<dbReference type="InterPro" id="IPR025654">
    <property type="entry name" value="PEX2/10"/>
</dbReference>
<comment type="caution">
    <text evidence="21">The sequence shown here is derived from an EMBL/GenBank/DDBJ whole genome shotgun (WGS) entry which is preliminary data.</text>
</comment>
<keyword evidence="22" id="KW-1185">Reference proteome</keyword>
<dbReference type="OrthoDB" id="1701437at2759"/>
<evidence type="ECO:0000256" key="7">
    <source>
        <dbReference type="ARBA" id="ARBA00022723"/>
    </source>
</evidence>
<dbReference type="EMBL" id="QKKF02010319">
    <property type="protein sequence ID" value="RZF44654.1"/>
    <property type="molecule type" value="Genomic_DNA"/>
</dbReference>
<dbReference type="InterPro" id="IPR017907">
    <property type="entry name" value="Znf_RING_CS"/>
</dbReference>
<dbReference type="GO" id="GO:0061630">
    <property type="term" value="F:ubiquitin protein ligase activity"/>
    <property type="evidence" value="ECO:0007669"/>
    <property type="project" value="UniProtKB-EC"/>
</dbReference>
<dbReference type="Pfam" id="PF00097">
    <property type="entry name" value="zf-C3HC4"/>
    <property type="match status" value="1"/>
</dbReference>
<evidence type="ECO:0000256" key="13">
    <source>
        <dbReference type="ARBA" id="ARBA00023136"/>
    </source>
</evidence>
<evidence type="ECO:0000256" key="1">
    <source>
        <dbReference type="ARBA" id="ARBA00004585"/>
    </source>
</evidence>
<dbReference type="FunCoup" id="A0A482XG11">
    <property type="interactions" value="1038"/>
</dbReference>
<dbReference type="PROSITE" id="PS50089">
    <property type="entry name" value="ZF_RING_2"/>
    <property type="match status" value="1"/>
</dbReference>
<feature type="domain" description="RING-type" evidence="20">
    <location>
        <begin position="241"/>
        <end position="280"/>
    </location>
</feature>
<protein>
    <recommendedName>
        <fullName evidence="18">Peroxisome biogenesis factor 2</fullName>
        <ecNumber evidence="17">2.3.2.36</ecNumber>
    </recommendedName>
    <alternativeName>
        <fullName evidence="15">Peroxin-2</fullName>
    </alternativeName>
</protein>
<keyword evidence="14" id="KW-0576">Peroxisome</keyword>
<evidence type="ECO:0000256" key="12">
    <source>
        <dbReference type="ARBA" id="ARBA00022989"/>
    </source>
</evidence>
<dbReference type="GO" id="GO:0008270">
    <property type="term" value="F:zinc ion binding"/>
    <property type="evidence" value="ECO:0007669"/>
    <property type="project" value="UniProtKB-KW"/>
</dbReference>
<dbReference type="SMART" id="SM00184">
    <property type="entry name" value="RING"/>
    <property type="match status" value="1"/>
</dbReference>
<dbReference type="PANTHER" id="PTHR48178:SF1">
    <property type="entry name" value="PEROXISOME BIOGENESIS FACTOR 2"/>
    <property type="match status" value="1"/>
</dbReference>
<dbReference type="InterPro" id="IPR013083">
    <property type="entry name" value="Znf_RING/FYVE/PHD"/>
</dbReference>
<dbReference type="InParanoid" id="A0A482XG11"/>
<organism evidence="21 22">
    <name type="scientific">Laodelphax striatellus</name>
    <name type="common">Small brown planthopper</name>
    <name type="synonym">Delphax striatella</name>
    <dbReference type="NCBI Taxonomy" id="195883"/>
    <lineage>
        <taxon>Eukaryota</taxon>
        <taxon>Metazoa</taxon>
        <taxon>Ecdysozoa</taxon>
        <taxon>Arthropoda</taxon>
        <taxon>Hexapoda</taxon>
        <taxon>Insecta</taxon>
        <taxon>Pterygota</taxon>
        <taxon>Neoptera</taxon>
        <taxon>Paraneoptera</taxon>
        <taxon>Hemiptera</taxon>
        <taxon>Auchenorrhyncha</taxon>
        <taxon>Fulgoroidea</taxon>
        <taxon>Delphacidae</taxon>
        <taxon>Criomorphinae</taxon>
        <taxon>Laodelphax</taxon>
    </lineage>
</organism>
<keyword evidence="8 19" id="KW-0863">Zinc-finger</keyword>
<evidence type="ECO:0000256" key="4">
    <source>
        <dbReference type="ARBA" id="ARBA00022448"/>
    </source>
</evidence>
<reference evidence="21 22" key="1">
    <citation type="journal article" date="2017" name="Gigascience">
        <title>Genome sequence of the small brown planthopper, Laodelphax striatellus.</title>
        <authorList>
            <person name="Zhu J."/>
            <person name="Jiang F."/>
            <person name="Wang X."/>
            <person name="Yang P."/>
            <person name="Bao Y."/>
            <person name="Zhao W."/>
            <person name="Wang W."/>
            <person name="Lu H."/>
            <person name="Wang Q."/>
            <person name="Cui N."/>
            <person name="Li J."/>
            <person name="Chen X."/>
            <person name="Luo L."/>
            <person name="Yu J."/>
            <person name="Kang L."/>
            <person name="Cui F."/>
        </authorList>
    </citation>
    <scope>NUCLEOTIDE SEQUENCE [LARGE SCALE GENOMIC DNA]</scope>
    <source>
        <strain evidence="21">Lst14</strain>
    </source>
</reference>
<keyword evidence="10" id="KW-0862">Zinc</keyword>
<keyword evidence="4" id="KW-0813">Transport</keyword>
<dbReference type="CDD" id="cd16526">
    <property type="entry name" value="RING-HC_PEX2"/>
    <property type="match status" value="1"/>
</dbReference>
<dbReference type="SMR" id="A0A482XG11"/>
<name>A0A482XG11_LAOST</name>
<evidence type="ECO:0000256" key="14">
    <source>
        <dbReference type="ARBA" id="ARBA00023140"/>
    </source>
</evidence>
<evidence type="ECO:0000256" key="9">
    <source>
        <dbReference type="ARBA" id="ARBA00022786"/>
    </source>
</evidence>
<keyword evidence="12" id="KW-1133">Transmembrane helix</keyword>